<keyword evidence="2" id="KW-1185">Reference proteome</keyword>
<accession>A0A1E5GD04</accession>
<protein>
    <submittedName>
        <fullName evidence="1">Uncharacterized protein</fullName>
    </submittedName>
</protein>
<name>A0A1E5GD04_9ENTE</name>
<sequence>MQFIMVSKQVIGRKWGASDLGFIPIVGGVAKESVQAGIKETVQNSAKEATQTIAKKSINDLPSNVQDIYKKYEKMDGGEKFQDNIRKVVRVKGMIICLKIQGI</sequence>
<dbReference type="AlphaFoldDB" id="A0A1E5GD04"/>
<organism evidence="1 2">
    <name type="scientific">Enterococcus termitis</name>
    <dbReference type="NCBI Taxonomy" id="332950"/>
    <lineage>
        <taxon>Bacteria</taxon>
        <taxon>Bacillati</taxon>
        <taxon>Bacillota</taxon>
        <taxon>Bacilli</taxon>
        <taxon>Lactobacillales</taxon>
        <taxon>Enterococcaceae</taxon>
        <taxon>Enterococcus</taxon>
    </lineage>
</organism>
<proteinExistence type="predicted"/>
<evidence type="ECO:0000313" key="2">
    <source>
        <dbReference type="Proteomes" id="UP000095094"/>
    </source>
</evidence>
<gene>
    <name evidence="1" type="ORF">BCR25_08275</name>
</gene>
<dbReference type="RefSeq" id="WP_069664246.1">
    <property type="nucleotide sequence ID" value="NZ_JBHUJJ010000001.1"/>
</dbReference>
<dbReference type="Proteomes" id="UP000095094">
    <property type="component" value="Unassembled WGS sequence"/>
</dbReference>
<dbReference type="EMBL" id="MIJY01000043">
    <property type="protein sequence ID" value="OEG10465.1"/>
    <property type="molecule type" value="Genomic_DNA"/>
</dbReference>
<evidence type="ECO:0000313" key="1">
    <source>
        <dbReference type="EMBL" id="OEG10465.1"/>
    </source>
</evidence>
<reference evidence="2" key="1">
    <citation type="submission" date="2016-09" db="EMBL/GenBank/DDBJ databases">
        <authorList>
            <person name="Gulvik C.A."/>
        </authorList>
    </citation>
    <scope>NUCLEOTIDE SEQUENCE [LARGE SCALE GENOMIC DNA]</scope>
    <source>
        <strain evidence="2">LMG 8895</strain>
    </source>
</reference>
<comment type="caution">
    <text evidence="1">The sequence shown here is derived from an EMBL/GenBank/DDBJ whole genome shotgun (WGS) entry which is preliminary data.</text>
</comment>